<reference evidence="2" key="1">
    <citation type="submission" date="2015-04" db="EMBL/GenBank/DDBJ databases">
        <title>Physiological reanalysis, assessment of diazotrophy, and genome sequences of multiple isolates of Streptomyces thermoautotrophicus.</title>
        <authorList>
            <person name="MacKellar D.C."/>
            <person name="Lieber L."/>
            <person name="Norman J."/>
            <person name="Bolger A."/>
            <person name="Tobin C."/>
            <person name="Murray J.W."/>
            <person name="Chang R."/>
            <person name="Ford T."/>
            <person name="Nguyen P.Q."/>
            <person name="Woodward J."/>
            <person name="Permingeat H."/>
            <person name="Joshi N.S."/>
            <person name="Silver P.A."/>
            <person name="Usadel B."/>
            <person name="Rutherford A.W."/>
            <person name="Friesen M."/>
            <person name="Prell J."/>
        </authorList>
    </citation>
    <scope>NUCLEOTIDE SEQUENCE [LARGE SCALE GENOMIC DNA]</scope>
    <source>
        <strain evidence="2">H1</strain>
    </source>
</reference>
<dbReference type="AlphaFoldDB" id="A0A132MPV9"/>
<proteinExistence type="predicted"/>
<dbReference type="Gene3D" id="3.40.830.10">
    <property type="entry name" value="LigB-like"/>
    <property type="match status" value="2"/>
</dbReference>
<dbReference type="PATRIC" id="fig|1469144.10.peg.1536"/>
<dbReference type="STRING" id="1469144.LI90_1398"/>
<organism evidence="1 2">
    <name type="scientific">Carbonactinospora thermoautotrophica</name>
    <dbReference type="NCBI Taxonomy" id="1469144"/>
    <lineage>
        <taxon>Bacteria</taxon>
        <taxon>Bacillati</taxon>
        <taxon>Actinomycetota</taxon>
        <taxon>Actinomycetes</taxon>
        <taxon>Kitasatosporales</taxon>
        <taxon>Carbonactinosporaceae</taxon>
        <taxon>Carbonactinospora</taxon>
    </lineage>
</organism>
<evidence type="ECO:0008006" key="3">
    <source>
        <dbReference type="Google" id="ProtNLM"/>
    </source>
</evidence>
<comment type="caution">
    <text evidence="1">The sequence shown here is derived from an EMBL/GenBank/DDBJ whole genome shotgun (WGS) entry which is preliminary data.</text>
</comment>
<keyword evidence="2" id="KW-1185">Reference proteome</keyword>
<name>A0A132MPV9_9ACTN</name>
<evidence type="ECO:0000313" key="1">
    <source>
        <dbReference type="EMBL" id="KWW99759.1"/>
    </source>
</evidence>
<dbReference type="EMBL" id="LAXD01000001">
    <property type="protein sequence ID" value="KWW99759.1"/>
    <property type="molecule type" value="Genomic_DNA"/>
</dbReference>
<accession>A0A132MPV9</accession>
<protein>
    <recommendedName>
        <fullName evidence="3">Extradiol ring-cleavage dioxygenase class III enzyme subunit B domain-containing protein</fullName>
    </recommendedName>
</protein>
<dbReference type="SUPFAM" id="SSF53213">
    <property type="entry name" value="LigB-like"/>
    <property type="match status" value="1"/>
</dbReference>
<evidence type="ECO:0000313" key="2">
    <source>
        <dbReference type="Proteomes" id="UP000070188"/>
    </source>
</evidence>
<gene>
    <name evidence="1" type="ORF">LI90_1398</name>
</gene>
<sequence length="234" mass="23547">MVMLVAAAVCPHPPLIVPEVAAGAAVELDGLRAACGEAIARLDAARPDLLAVVGGGPASREYPAGGVGSLRPYGVDVTVSLGDPPADAPALPLSLTVGAWLLHRVGWSGPARAYAVGSGSPVKDCVRLGAHLAGLAGRVALLVLGDGSARRDDSSPGWPHAQAVAFDDTVARALAEADAGALERLDAALAEELMAAGRAAWQVLAGAARDAGLRGDLLAYHAPYGVAYFVAAWT</sequence>
<dbReference type="Proteomes" id="UP000070188">
    <property type="component" value="Unassembled WGS sequence"/>
</dbReference>